<keyword evidence="4" id="KW-0862">Zinc</keyword>
<dbReference type="GO" id="GO:0005634">
    <property type="term" value="C:nucleus"/>
    <property type="evidence" value="ECO:0007669"/>
    <property type="project" value="UniProtKB-SubCell"/>
</dbReference>
<evidence type="ECO:0000256" key="3">
    <source>
        <dbReference type="ARBA" id="ARBA00022771"/>
    </source>
</evidence>
<protein>
    <recommendedName>
        <fullName evidence="12">SBP-type domain-containing protein</fullName>
    </recommendedName>
</protein>
<keyword evidence="2" id="KW-0479">Metal-binding</keyword>
<dbReference type="Proteomes" id="UP000235145">
    <property type="component" value="Unassembled WGS sequence"/>
</dbReference>
<feature type="domain" description="SBP-type" evidence="12">
    <location>
        <begin position="161"/>
        <end position="238"/>
    </location>
</feature>
<dbReference type="GO" id="GO:0003677">
    <property type="term" value="F:DNA binding"/>
    <property type="evidence" value="ECO:0007669"/>
    <property type="project" value="UniProtKB-KW"/>
</dbReference>
<comment type="subcellular location">
    <subcellularLocation>
        <location evidence="1">Nucleus</location>
    </subcellularLocation>
</comment>
<keyword evidence="3 10" id="KW-0863">Zinc-finger</keyword>
<dbReference type="FunFam" id="4.10.1100.10:FF:000001">
    <property type="entry name" value="Squamosa promoter-binding-like protein 14"/>
    <property type="match status" value="1"/>
</dbReference>
<keyword evidence="6" id="KW-0238">DNA-binding</keyword>
<dbReference type="PANTHER" id="PTHR31251">
    <property type="entry name" value="SQUAMOSA PROMOTER-BINDING-LIKE PROTEIN 4"/>
    <property type="match status" value="1"/>
</dbReference>
<dbReference type="GO" id="GO:0008270">
    <property type="term" value="F:zinc ion binding"/>
    <property type="evidence" value="ECO:0007669"/>
    <property type="project" value="UniProtKB-KW"/>
</dbReference>
<dbReference type="InterPro" id="IPR036893">
    <property type="entry name" value="SBP_sf"/>
</dbReference>
<comment type="caution">
    <text evidence="13">The sequence shown here is derived from an EMBL/GenBank/DDBJ whole genome shotgun (WGS) entry which is preliminary data.</text>
</comment>
<dbReference type="AlphaFoldDB" id="A0A9R1X3V8"/>
<keyword evidence="7" id="KW-0804">Transcription</keyword>
<dbReference type="SUPFAM" id="SSF103612">
    <property type="entry name" value="SBT domain"/>
    <property type="match status" value="1"/>
</dbReference>
<sequence length="251" mass="28252">MLNCERASPSTIMFNGDGGAGGGLEELISQSIQKRDIFDQHSHSFNDATIATPVINSHDLFHPHHRMLNNPNFYDPPPSAVDCVSPPSPFPPPLHSLDTNQAGFFLMPKLEHYGCNIDFSNSLNLIGLNLAGHTYFPVGEDDIMNQLGRRSRSLEAGLMNSPRCQIEGCNADLSLAKHYHRRHKVCEFHSKASIVLAAGLTQRYCQQCSRFHILEEFDEGKRSCRKRLADHNRRRRKSSQNESTMLINDQP</sequence>
<dbReference type="EMBL" id="NBSK02000007">
    <property type="protein sequence ID" value="KAJ0195122.1"/>
    <property type="molecule type" value="Genomic_DNA"/>
</dbReference>
<evidence type="ECO:0000256" key="8">
    <source>
        <dbReference type="ARBA" id="ARBA00023242"/>
    </source>
</evidence>
<dbReference type="Pfam" id="PF03110">
    <property type="entry name" value="SBP"/>
    <property type="match status" value="1"/>
</dbReference>
<dbReference type="InterPro" id="IPR004333">
    <property type="entry name" value="SBP_dom"/>
</dbReference>
<feature type="region of interest" description="Disordered" evidence="11">
    <location>
        <begin position="229"/>
        <end position="251"/>
    </location>
</feature>
<feature type="compositionally biased region" description="Polar residues" evidence="11">
    <location>
        <begin position="240"/>
        <end position="251"/>
    </location>
</feature>
<dbReference type="SMR" id="A0A9R1X3V8"/>
<evidence type="ECO:0000256" key="4">
    <source>
        <dbReference type="ARBA" id="ARBA00022833"/>
    </source>
</evidence>
<dbReference type="Gene3D" id="4.10.1100.10">
    <property type="entry name" value="Transcription factor, SBP-box domain"/>
    <property type="match status" value="1"/>
</dbReference>
<accession>A0A9R1X3V8</accession>
<evidence type="ECO:0000259" key="12">
    <source>
        <dbReference type="PROSITE" id="PS51141"/>
    </source>
</evidence>
<dbReference type="PROSITE" id="PS51141">
    <property type="entry name" value="ZF_SBP"/>
    <property type="match status" value="1"/>
</dbReference>
<reference evidence="13 14" key="1">
    <citation type="journal article" date="2017" name="Nat. Commun.">
        <title>Genome assembly with in vitro proximity ligation data and whole-genome triplication in lettuce.</title>
        <authorList>
            <person name="Reyes-Chin-Wo S."/>
            <person name="Wang Z."/>
            <person name="Yang X."/>
            <person name="Kozik A."/>
            <person name="Arikit S."/>
            <person name="Song C."/>
            <person name="Xia L."/>
            <person name="Froenicke L."/>
            <person name="Lavelle D.O."/>
            <person name="Truco M.J."/>
            <person name="Xia R."/>
            <person name="Zhu S."/>
            <person name="Xu C."/>
            <person name="Xu H."/>
            <person name="Xu X."/>
            <person name="Cox K."/>
            <person name="Korf I."/>
            <person name="Meyers B.C."/>
            <person name="Michelmore R.W."/>
        </authorList>
    </citation>
    <scope>NUCLEOTIDE SEQUENCE [LARGE SCALE GENOMIC DNA]</scope>
    <source>
        <strain evidence="14">cv. Salinas</strain>
        <tissue evidence="13">Seedlings</tissue>
    </source>
</reference>
<evidence type="ECO:0000256" key="11">
    <source>
        <dbReference type="SAM" id="MobiDB-lite"/>
    </source>
</evidence>
<evidence type="ECO:0000313" key="14">
    <source>
        <dbReference type="Proteomes" id="UP000235145"/>
    </source>
</evidence>
<dbReference type="Gramene" id="rna-gnl|WGS:NBSK|LSAT_7X11081_mrna">
    <property type="protein sequence ID" value="cds-PLY90142.1"/>
    <property type="gene ID" value="gene-LSAT_7X11081"/>
</dbReference>
<comment type="function">
    <text evidence="9">Probable transcriptional factor. Binds to the promoter of the SQUAMOSA gene.</text>
</comment>
<keyword evidence="5" id="KW-0805">Transcription regulation</keyword>
<organism evidence="13 14">
    <name type="scientific">Lactuca sativa</name>
    <name type="common">Garden lettuce</name>
    <dbReference type="NCBI Taxonomy" id="4236"/>
    <lineage>
        <taxon>Eukaryota</taxon>
        <taxon>Viridiplantae</taxon>
        <taxon>Streptophyta</taxon>
        <taxon>Embryophyta</taxon>
        <taxon>Tracheophyta</taxon>
        <taxon>Spermatophyta</taxon>
        <taxon>Magnoliopsida</taxon>
        <taxon>eudicotyledons</taxon>
        <taxon>Gunneridae</taxon>
        <taxon>Pentapetalae</taxon>
        <taxon>asterids</taxon>
        <taxon>campanulids</taxon>
        <taxon>Asterales</taxon>
        <taxon>Asteraceae</taxon>
        <taxon>Cichorioideae</taxon>
        <taxon>Cichorieae</taxon>
        <taxon>Lactucinae</taxon>
        <taxon>Lactuca</taxon>
    </lineage>
</organism>
<keyword evidence="14" id="KW-1185">Reference proteome</keyword>
<evidence type="ECO:0000256" key="6">
    <source>
        <dbReference type="ARBA" id="ARBA00023125"/>
    </source>
</evidence>
<evidence type="ECO:0000256" key="7">
    <source>
        <dbReference type="ARBA" id="ARBA00023163"/>
    </source>
</evidence>
<gene>
    <name evidence="13" type="ORF">LSAT_V11C700346540</name>
</gene>
<evidence type="ECO:0000256" key="9">
    <source>
        <dbReference type="ARBA" id="ARBA00056472"/>
    </source>
</evidence>
<evidence type="ECO:0000256" key="1">
    <source>
        <dbReference type="ARBA" id="ARBA00004123"/>
    </source>
</evidence>
<proteinExistence type="predicted"/>
<evidence type="ECO:0000313" key="13">
    <source>
        <dbReference type="EMBL" id="KAJ0195122.1"/>
    </source>
</evidence>
<dbReference type="PANTHER" id="PTHR31251:SF169">
    <property type="entry name" value="SQUAMOSA PROMOTER-BINDING-LIKE PROTEIN 8"/>
    <property type="match status" value="1"/>
</dbReference>
<name>A0A9R1X3V8_LACSA</name>
<dbReference type="InterPro" id="IPR044817">
    <property type="entry name" value="SBP-like"/>
</dbReference>
<evidence type="ECO:0000256" key="2">
    <source>
        <dbReference type="ARBA" id="ARBA00022723"/>
    </source>
</evidence>
<dbReference type="OrthoDB" id="514967at2759"/>
<keyword evidence="8" id="KW-0539">Nucleus</keyword>
<evidence type="ECO:0000256" key="5">
    <source>
        <dbReference type="ARBA" id="ARBA00023015"/>
    </source>
</evidence>
<evidence type="ECO:0000256" key="10">
    <source>
        <dbReference type="PROSITE-ProRule" id="PRU00470"/>
    </source>
</evidence>